<protein>
    <submittedName>
        <fullName evidence="2">Uncharacterized protein</fullName>
    </submittedName>
</protein>
<reference evidence="2 3" key="1">
    <citation type="journal article" date="2020" name="bioRxiv">
        <title>Sequence and annotation of 42 cannabis genomes reveals extensive copy number variation in cannabinoid synthesis and pathogen resistance genes.</title>
        <authorList>
            <person name="Mckernan K.J."/>
            <person name="Helbert Y."/>
            <person name="Kane L.T."/>
            <person name="Ebling H."/>
            <person name="Zhang L."/>
            <person name="Liu B."/>
            <person name="Eaton Z."/>
            <person name="Mclaughlin S."/>
            <person name="Kingan S."/>
            <person name="Baybayan P."/>
            <person name="Concepcion G."/>
            <person name="Jordan M."/>
            <person name="Riva A."/>
            <person name="Barbazuk W."/>
            <person name="Harkins T."/>
        </authorList>
    </citation>
    <scope>NUCLEOTIDE SEQUENCE [LARGE SCALE GENOMIC DNA]</scope>
    <source>
        <strain evidence="3">cv. Jamaican Lion 4</strain>
        <tissue evidence="2">Leaf</tissue>
    </source>
</reference>
<accession>A0A7J6GPX2</accession>
<evidence type="ECO:0000256" key="1">
    <source>
        <dbReference type="SAM" id="Phobius"/>
    </source>
</evidence>
<proteinExistence type="predicted"/>
<comment type="caution">
    <text evidence="2">The sequence shown here is derived from an EMBL/GenBank/DDBJ whole genome shotgun (WGS) entry which is preliminary data.</text>
</comment>
<name>A0A7J6GPX2_CANSA</name>
<keyword evidence="1" id="KW-1133">Transmembrane helix</keyword>
<keyword evidence="1" id="KW-0812">Transmembrane</keyword>
<organism evidence="2 3">
    <name type="scientific">Cannabis sativa</name>
    <name type="common">Hemp</name>
    <name type="synonym">Marijuana</name>
    <dbReference type="NCBI Taxonomy" id="3483"/>
    <lineage>
        <taxon>Eukaryota</taxon>
        <taxon>Viridiplantae</taxon>
        <taxon>Streptophyta</taxon>
        <taxon>Embryophyta</taxon>
        <taxon>Tracheophyta</taxon>
        <taxon>Spermatophyta</taxon>
        <taxon>Magnoliopsida</taxon>
        <taxon>eudicotyledons</taxon>
        <taxon>Gunneridae</taxon>
        <taxon>Pentapetalae</taxon>
        <taxon>rosids</taxon>
        <taxon>fabids</taxon>
        <taxon>Rosales</taxon>
        <taxon>Cannabaceae</taxon>
        <taxon>Cannabis</taxon>
    </lineage>
</organism>
<gene>
    <name evidence="2" type="ORF">F8388_010551</name>
</gene>
<dbReference type="Proteomes" id="UP000525078">
    <property type="component" value="Unassembled WGS sequence"/>
</dbReference>
<feature type="transmembrane region" description="Helical" evidence="1">
    <location>
        <begin position="175"/>
        <end position="194"/>
    </location>
</feature>
<dbReference type="EMBL" id="JAATIP010000046">
    <property type="protein sequence ID" value="KAF4384953.1"/>
    <property type="molecule type" value="Genomic_DNA"/>
</dbReference>
<feature type="transmembrane region" description="Helical" evidence="1">
    <location>
        <begin position="120"/>
        <end position="139"/>
    </location>
</feature>
<sequence>MFTVSTLRILCKDYNFEMGKSVYSVTLACVAIDSRNGSCQANLFFSDVPLLQGFTFDLVGGASPEMISLVNCPPFFLGRGPSTKLNCASFLVMTNKEKGLVCNQVDAFFRANRCKETGSTVSSLGLCFFLAICSSSFICSSKKGLLALEITSSFFFTLLLGLFFPFVLYLNSVSLAASIAASISASFSCFVRFFSFGGLTEPMFVGSNMIVSGGSLSRRERTSFSLRCLDVSNGLATQESKLGSPEPGTRMLDQPIECPTPKTSSYVLSSRQISKNLYMRSGSTSKQTFLTEIQGLCMALYILELFIKFPQVPNFNFLLFSCCGHDLPIGVERQS</sequence>
<feature type="transmembrane region" description="Helical" evidence="1">
    <location>
        <begin position="146"/>
        <end position="169"/>
    </location>
</feature>
<keyword evidence="1" id="KW-0472">Membrane</keyword>
<evidence type="ECO:0000313" key="3">
    <source>
        <dbReference type="Proteomes" id="UP000525078"/>
    </source>
</evidence>
<evidence type="ECO:0000313" key="2">
    <source>
        <dbReference type="EMBL" id="KAF4384953.1"/>
    </source>
</evidence>
<dbReference type="AlphaFoldDB" id="A0A7J6GPX2"/>